<organism evidence="3 4">
    <name type="scientific">Maribacter chungangensis</name>
    <dbReference type="NCBI Taxonomy" id="1069117"/>
    <lineage>
        <taxon>Bacteria</taxon>
        <taxon>Pseudomonadati</taxon>
        <taxon>Bacteroidota</taxon>
        <taxon>Flavobacteriia</taxon>
        <taxon>Flavobacteriales</taxon>
        <taxon>Flavobacteriaceae</taxon>
        <taxon>Maribacter</taxon>
    </lineage>
</organism>
<feature type="signal peptide" evidence="1">
    <location>
        <begin position="1"/>
        <end position="20"/>
    </location>
</feature>
<dbReference type="CDD" id="cd03877">
    <property type="entry name" value="M28_like"/>
    <property type="match status" value="1"/>
</dbReference>
<name>A0ABW3B4G5_9FLAO</name>
<gene>
    <name evidence="3" type="ORF">ACFQZJ_12130</name>
</gene>
<dbReference type="RefSeq" id="WP_379934864.1">
    <property type="nucleotide sequence ID" value="NZ_JBHTHY010000008.1"/>
</dbReference>
<dbReference type="Proteomes" id="UP001597012">
    <property type="component" value="Unassembled WGS sequence"/>
</dbReference>
<dbReference type="SUPFAM" id="SSF53187">
    <property type="entry name" value="Zn-dependent exopeptidases"/>
    <property type="match status" value="1"/>
</dbReference>
<dbReference type="Pfam" id="PF04389">
    <property type="entry name" value="Peptidase_M28"/>
    <property type="match status" value="1"/>
</dbReference>
<proteinExistence type="predicted"/>
<protein>
    <submittedName>
        <fullName evidence="3">M28 family metallopeptidase</fullName>
    </submittedName>
</protein>
<evidence type="ECO:0000313" key="4">
    <source>
        <dbReference type="Proteomes" id="UP001597012"/>
    </source>
</evidence>
<reference evidence="4" key="1">
    <citation type="journal article" date="2019" name="Int. J. Syst. Evol. Microbiol.">
        <title>The Global Catalogue of Microorganisms (GCM) 10K type strain sequencing project: providing services to taxonomists for standard genome sequencing and annotation.</title>
        <authorList>
            <consortium name="The Broad Institute Genomics Platform"/>
            <consortium name="The Broad Institute Genome Sequencing Center for Infectious Disease"/>
            <person name="Wu L."/>
            <person name="Ma J."/>
        </authorList>
    </citation>
    <scope>NUCLEOTIDE SEQUENCE [LARGE SCALE GENOMIC DNA]</scope>
    <source>
        <strain evidence="4">CCUG 61948</strain>
    </source>
</reference>
<dbReference type="EMBL" id="JBHTHY010000008">
    <property type="protein sequence ID" value="MFD0798212.1"/>
    <property type="molecule type" value="Genomic_DNA"/>
</dbReference>
<dbReference type="InterPro" id="IPR007484">
    <property type="entry name" value="Peptidase_M28"/>
</dbReference>
<feature type="chain" id="PRO_5046203998" evidence="1">
    <location>
        <begin position="21"/>
        <end position="355"/>
    </location>
</feature>
<dbReference type="InterPro" id="IPR045175">
    <property type="entry name" value="M28_fam"/>
</dbReference>
<dbReference type="Gene3D" id="3.40.630.10">
    <property type="entry name" value="Zn peptidases"/>
    <property type="match status" value="1"/>
</dbReference>
<sequence length="355" mass="39078">MRHIVFLFCLGLLLSCGAGKGTTTTGSQDVSGPDGLKARVVAADENKARENVVEETIAATKVMARVMEHTTVQDVAKSMEFLASDELQGRDSGSEGIAKAAEFIINSFESNGVAPYFETYRDTLGNFDLPAFNVVGILEGSDPKLKKEFIIVGAHYDHIGLLTPENGDAIANGANDNASGTTTVMELAKYFGKEKANKRSIIFALFTAEEKGLMGAKHLANKLKAENLNLYAMLNFEMVGVPMVDKDYLLYLTGYELSNLAQVSNGYADENLVGFLPKAKEFNLFKRSDNYPFHEIFKVPSQTYCTFDFTNFDHYHKVGDENEEMDYAHIALVINKMIPVVEGIANAPVKEITYK</sequence>
<evidence type="ECO:0000259" key="2">
    <source>
        <dbReference type="Pfam" id="PF04389"/>
    </source>
</evidence>
<dbReference type="PROSITE" id="PS51257">
    <property type="entry name" value="PROKAR_LIPOPROTEIN"/>
    <property type="match status" value="1"/>
</dbReference>
<dbReference type="PANTHER" id="PTHR12147">
    <property type="entry name" value="METALLOPEPTIDASE M28 FAMILY MEMBER"/>
    <property type="match status" value="1"/>
</dbReference>
<accession>A0ABW3B4G5</accession>
<dbReference type="PANTHER" id="PTHR12147:SF26">
    <property type="entry name" value="PEPTIDASE M28 DOMAIN-CONTAINING PROTEIN"/>
    <property type="match status" value="1"/>
</dbReference>
<evidence type="ECO:0000256" key="1">
    <source>
        <dbReference type="SAM" id="SignalP"/>
    </source>
</evidence>
<comment type="caution">
    <text evidence="3">The sequence shown here is derived from an EMBL/GenBank/DDBJ whole genome shotgun (WGS) entry which is preliminary data.</text>
</comment>
<evidence type="ECO:0000313" key="3">
    <source>
        <dbReference type="EMBL" id="MFD0798212.1"/>
    </source>
</evidence>
<feature type="domain" description="Peptidase M28" evidence="2">
    <location>
        <begin position="133"/>
        <end position="332"/>
    </location>
</feature>
<keyword evidence="4" id="KW-1185">Reference proteome</keyword>
<keyword evidence="1" id="KW-0732">Signal</keyword>